<dbReference type="Proteomes" id="UP000247781">
    <property type="component" value="Unassembled WGS sequence"/>
</dbReference>
<dbReference type="OrthoDB" id="4629001at2"/>
<evidence type="ECO:0000313" key="3">
    <source>
        <dbReference type="Proteomes" id="UP000247781"/>
    </source>
</evidence>
<reference evidence="2 3" key="2">
    <citation type="submission" date="2018-06" db="EMBL/GenBank/DDBJ databases">
        <title>Sequencing of bacterial isolates from soil warming experiment in Harvard Forest, Massachusetts, USA.</title>
        <authorList>
            <person name="Deangelis K.PhD."/>
        </authorList>
    </citation>
    <scope>NUCLEOTIDE SEQUENCE [LARGE SCALE GENOMIC DNA]</scope>
    <source>
        <strain evidence="2 3">GAS496</strain>
    </source>
</reference>
<dbReference type="EMBL" id="QJJU01000001">
    <property type="protein sequence ID" value="PXX13097.1"/>
    <property type="molecule type" value="Genomic_DNA"/>
</dbReference>
<organism evidence="2 3">
    <name type="scientific">Mycolicibacterium moriokaense</name>
    <dbReference type="NCBI Taxonomy" id="39691"/>
    <lineage>
        <taxon>Bacteria</taxon>
        <taxon>Bacillati</taxon>
        <taxon>Actinomycetota</taxon>
        <taxon>Actinomycetes</taxon>
        <taxon>Mycobacteriales</taxon>
        <taxon>Mycobacteriaceae</taxon>
        <taxon>Mycolicibacterium</taxon>
    </lineage>
</organism>
<sequence length="99" mass="10951">MSSSRDKIIAALDTAEAGYRKLAALPLEALTRPEKQSLLNRLEELDKKRTALDRRLIGQLVAEGDPALFGGAAWADVLSRRLRISRGEAHRRITEARSA</sequence>
<reference evidence="3" key="1">
    <citation type="submission" date="2018-05" db="EMBL/GenBank/DDBJ databases">
        <authorList>
            <person name="Deangelis K."/>
            <person name="Huntemann M."/>
            <person name="Clum A."/>
            <person name="Pillay M."/>
            <person name="Palaniappan K."/>
            <person name="Varghese N."/>
            <person name="Mikhailova N."/>
            <person name="Stamatis D."/>
            <person name="Reddy T."/>
            <person name="Daum C."/>
            <person name="Shapiro N."/>
            <person name="Ivanova N."/>
            <person name="Kyrpides N."/>
            <person name="Woyke T."/>
        </authorList>
    </citation>
    <scope>NUCLEOTIDE SEQUENCE [LARGE SCALE GENOMIC DNA]</scope>
    <source>
        <strain evidence="3">GAS496</strain>
    </source>
</reference>
<comment type="caution">
    <text evidence="2">The sequence shown here is derived from an EMBL/GenBank/DDBJ whole genome shotgun (WGS) entry which is preliminary data.</text>
</comment>
<gene>
    <name evidence="2" type="ORF">C8E89_101245</name>
</gene>
<dbReference type="RefSeq" id="WP_110314525.1">
    <property type="nucleotide sequence ID" value="NZ_QJJU01000001.1"/>
</dbReference>
<proteinExistence type="predicted"/>
<dbReference type="Pfam" id="PF02720">
    <property type="entry name" value="DUF222"/>
    <property type="match status" value="1"/>
</dbReference>
<accession>A0A318HWB1</accession>
<dbReference type="AlphaFoldDB" id="A0A318HWB1"/>
<evidence type="ECO:0000313" key="2">
    <source>
        <dbReference type="EMBL" id="PXX13097.1"/>
    </source>
</evidence>
<keyword evidence="3" id="KW-1185">Reference proteome</keyword>
<evidence type="ECO:0000259" key="1">
    <source>
        <dbReference type="Pfam" id="PF02720"/>
    </source>
</evidence>
<dbReference type="InterPro" id="IPR003870">
    <property type="entry name" value="DUF222"/>
</dbReference>
<protein>
    <submittedName>
        <fullName evidence="2">Uncharacterized protein DUF222</fullName>
    </submittedName>
</protein>
<name>A0A318HWB1_9MYCO</name>
<feature type="domain" description="DUF222" evidence="1">
    <location>
        <begin position="38"/>
        <end position="97"/>
    </location>
</feature>